<organism evidence="11 12">
    <name type="scientific">Aliidiomarina haloalkalitolerans</name>
    <dbReference type="NCBI Taxonomy" id="859059"/>
    <lineage>
        <taxon>Bacteria</taxon>
        <taxon>Pseudomonadati</taxon>
        <taxon>Pseudomonadota</taxon>
        <taxon>Gammaproteobacteria</taxon>
        <taxon>Alteromonadales</taxon>
        <taxon>Idiomarinaceae</taxon>
        <taxon>Aliidiomarina</taxon>
    </lineage>
</organism>
<reference evidence="11 12" key="1">
    <citation type="journal article" date="2011" name="Front. Microbiol.">
        <title>Genomic signatures of strain selection and enhancement in Bacillus atrophaeus var. globigii, a historical biowarfare simulant.</title>
        <authorList>
            <person name="Gibbons H.S."/>
            <person name="Broomall S.M."/>
            <person name="McNew L.A."/>
            <person name="Daligault H."/>
            <person name="Chapman C."/>
            <person name="Bruce D."/>
            <person name="Karavis M."/>
            <person name="Krepps M."/>
            <person name="McGregor P.A."/>
            <person name="Hong C."/>
            <person name="Park K.H."/>
            <person name="Akmal A."/>
            <person name="Feldman A."/>
            <person name="Lin J.S."/>
            <person name="Chang W.E."/>
            <person name="Higgs B.W."/>
            <person name="Demirev P."/>
            <person name="Lindquist J."/>
            <person name="Liem A."/>
            <person name="Fochler E."/>
            <person name="Read T.D."/>
            <person name="Tapia R."/>
            <person name="Johnson S."/>
            <person name="Bishop-Lilly K.A."/>
            <person name="Detter C."/>
            <person name="Han C."/>
            <person name="Sozhamannan S."/>
            <person name="Rosenzweig C.N."/>
            <person name="Skowronski E.W."/>
        </authorList>
    </citation>
    <scope>NUCLEOTIDE SEQUENCE [LARGE SCALE GENOMIC DNA]</scope>
    <source>
        <strain evidence="11 12">AK5</strain>
    </source>
</reference>
<comment type="caution">
    <text evidence="11">The sequence shown here is derived from an EMBL/GenBank/DDBJ whole genome shotgun (WGS) entry which is preliminary data.</text>
</comment>
<dbReference type="PANTHER" id="PTHR32063">
    <property type="match status" value="1"/>
</dbReference>
<evidence type="ECO:0000256" key="1">
    <source>
        <dbReference type="ARBA" id="ARBA00004429"/>
    </source>
</evidence>
<dbReference type="OrthoDB" id="9757904at2"/>
<dbReference type="InterPro" id="IPR004764">
    <property type="entry name" value="MdtF-like"/>
</dbReference>
<dbReference type="GO" id="GO:0009636">
    <property type="term" value="P:response to toxic substance"/>
    <property type="evidence" value="ECO:0007669"/>
    <property type="project" value="UniProtKB-ARBA"/>
</dbReference>
<dbReference type="PANTHER" id="PTHR32063:SF13">
    <property type="entry name" value="MULTIDRUG EFFLUX PUMP SUBUNIT ACRB-RELATED"/>
    <property type="match status" value="1"/>
</dbReference>
<dbReference type="FunFam" id="3.30.70.1430:FF:000001">
    <property type="entry name" value="Efflux pump membrane transporter"/>
    <property type="match status" value="1"/>
</dbReference>
<proteinExistence type="inferred from homology"/>
<keyword evidence="5 9" id="KW-0997">Cell inner membrane</keyword>
<evidence type="ECO:0000256" key="7">
    <source>
        <dbReference type="ARBA" id="ARBA00022989"/>
    </source>
</evidence>
<dbReference type="SUPFAM" id="SSF82693">
    <property type="entry name" value="Multidrug efflux transporter AcrB pore domain, PN1, PN2, PC1 and PC2 subdomains"/>
    <property type="match status" value="3"/>
</dbReference>
<feature type="transmembrane region" description="Helical" evidence="9">
    <location>
        <begin position="395"/>
        <end position="416"/>
    </location>
</feature>
<feature type="transmembrane region" description="Helical" evidence="9">
    <location>
        <begin position="1002"/>
        <end position="1028"/>
    </location>
</feature>
<keyword evidence="7 9" id="KW-1133">Transmembrane helix</keyword>
<dbReference type="EMBL" id="PIPI01000007">
    <property type="protein sequence ID" value="RUO18886.1"/>
    <property type="molecule type" value="Genomic_DNA"/>
</dbReference>
<feature type="transmembrane region" description="Helical" evidence="9">
    <location>
        <begin position="343"/>
        <end position="362"/>
    </location>
</feature>
<evidence type="ECO:0000256" key="5">
    <source>
        <dbReference type="ARBA" id="ARBA00022519"/>
    </source>
</evidence>
<evidence type="ECO:0000313" key="12">
    <source>
        <dbReference type="Proteomes" id="UP000288212"/>
    </source>
</evidence>
<feature type="domain" description="SSD" evidence="10">
    <location>
        <begin position="334"/>
        <end position="498"/>
    </location>
</feature>
<dbReference type="Gene3D" id="3.30.2090.10">
    <property type="entry name" value="Multidrug efflux transporter AcrB TolC docking domain, DN and DC subdomains"/>
    <property type="match status" value="2"/>
</dbReference>
<dbReference type="NCBIfam" id="TIGR00915">
    <property type="entry name" value="2A0602"/>
    <property type="match status" value="1"/>
</dbReference>
<feature type="transmembrane region" description="Helical" evidence="9">
    <location>
        <begin position="897"/>
        <end position="919"/>
    </location>
</feature>
<dbReference type="Proteomes" id="UP000288212">
    <property type="component" value="Unassembled WGS sequence"/>
</dbReference>
<dbReference type="InterPro" id="IPR027463">
    <property type="entry name" value="AcrB_DN_DC_subdom"/>
</dbReference>
<evidence type="ECO:0000256" key="2">
    <source>
        <dbReference type="ARBA" id="ARBA00010942"/>
    </source>
</evidence>
<dbReference type="PROSITE" id="PS50156">
    <property type="entry name" value="SSD"/>
    <property type="match status" value="1"/>
</dbReference>
<dbReference type="FunFam" id="1.20.1640.10:FF:000001">
    <property type="entry name" value="Efflux pump membrane transporter"/>
    <property type="match status" value="1"/>
</dbReference>
<dbReference type="RefSeq" id="WP_126793621.1">
    <property type="nucleotide sequence ID" value="NZ_PIPI01000007.1"/>
</dbReference>
<evidence type="ECO:0000259" key="10">
    <source>
        <dbReference type="PROSITE" id="PS50156"/>
    </source>
</evidence>
<evidence type="ECO:0000256" key="9">
    <source>
        <dbReference type="RuleBase" id="RU364070"/>
    </source>
</evidence>
<dbReference type="GO" id="GO:0015562">
    <property type="term" value="F:efflux transmembrane transporter activity"/>
    <property type="evidence" value="ECO:0007669"/>
    <property type="project" value="InterPro"/>
</dbReference>
<evidence type="ECO:0000313" key="11">
    <source>
        <dbReference type="EMBL" id="RUO18886.1"/>
    </source>
</evidence>
<accession>A0A432VRE4</accession>
<evidence type="ECO:0000256" key="3">
    <source>
        <dbReference type="ARBA" id="ARBA00022448"/>
    </source>
</evidence>
<feature type="transmembrane region" description="Helical" evidence="9">
    <location>
        <begin position="12"/>
        <end position="31"/>
    </location>
</feature>
<dbReference type="SUPFAM" id="SSF82714">
    <property type="entry name" value="Multidrug efflux transporter AcrB TolC docking domain, DN and DC subdomains"/>
    <property type="match status" value="2"/>
</dbReference>
<protein>
    <recommendedName>
        <fullName evidence="9">Efflux pump membrane transporter</fullName>
    </recommendedName>
</protein>
<dbReference type="Pfam" id="PF00873">
    <property type="entry name" value="ACR_tran"/>
    <property type="match status" value="1"/>
</dbReference>
<dbReference type="GO" id="GO:0005886">
    <property type="term" value="C:plasma membrane"/>
    <property type="evidence" value="ECO:0007669"/>
    <property type="project" value="UniProtKB-SubCell"/>
</dbReference>
<keyword evidence="6 9" id="KW-0812">Transmembrane</keyword>
<dbReference type="Gene3D" id="1.20.1640.10">
    <property type="entry name" value="Multidrug efflux transporter AcrB transmembrane domain"/>
    <property type="match status" value="2"/>
</dbReference>
<feature type="transmembrane region" description="Helical" evidence="9">
    <location>
        <begin position="971"/>
        <end position="990"/>
    </location>
</feature>
<keyword evidence="12" id="KW-1185">Reference proteome</keyword>
<keyword evidence="4" id="KW-1003">Cell membrane</keyword>
<feature type="transmembrane region" description="Helical" evidence="9">
    <location>
        <begin position="872"/>
        <end position="890"/>
    </location>
</feature>
<keyword evidence="3 9" id="KW-0813">Transport</keyword>
<name>A0A432VRE4_9GAMM</name>
<comment type="subcellular location">
    <subcellularLocation>
        <location evidence="1 9">Cell inner membrane</location>
        <topology evidence="1 9">Multi-pass membrane protein</topology>
    </subcellularLocation>
</comment>
<dbReference type="PRINTS" id="PR00702">
    <property type="entry name" value="ACRIFLAVINRP"/>
</dbReference>
<dbReference type="Gene3D" id="3.30.70.1430">
    <property type="entry name" value="Multidrug efflux transporter AcrB pore domain"/>
    <property type="match status" value="2"/>
</dbReference>
<feature type="transmembrane region" description="Helical" evidence="9">
    <location>
        <begin position="473"/>
        <end position="496"/>
    </location>
</feature>
<dbReference type="InterPro" id="IPR001036">
    <property type="entry name" value="Acrflvin-R"/>
</dbReference>
<sequence>MIARTFIERPVLASVLSILIVIAGLMSLRMLPVQQYPQIVPPQVVVSASYSGATAEAASQAVAAPLELYINGVENMLYMTSSADDSGGVSITVVFDVGTDVDQAAIDVEAQVQRAYSRLPEEVQRNGVQIRKQSSAILKIVSLSSPDGSRDSLFLNNYATLTVQDELSRINGVAQVTFFGSKTYSMRVWLRPDQLADYGMTPADVSNAVREQNAMFAAGRFGDAPNPNNPQEISLPIGTEGRFSSVEQFEEIILRSDPGGSVVRLRDVARVELGASNYDFDAVQNGETVVPMGIFLRPGANALEVSEEVDRVMARMSQAFPTGVDYSISFDTTDFVKVSIQQVVFTLFQALVLVMFVIYVFLQRWRAALIPLLSIPVALIGAFAGMYVFGFSVNLLTLLAMVLAIGIVVDDAIVVLENVERLIKERGLTPKEAAIEAMEEVSTPIVTMVLVLAAVFIPVAFLGGLAGVMYQQFALTIAVSVILSGFVALTLSPALCAQILQEKPSAPPVILQKFNVFFERMTQRYTDGVRFMLKRTAMASAIFVAVALSAWGAFSLLPGGLVPDEDQGYVLVSHRLPEGASLDRTSDFSLDWNAELQNMDGVANTLTFMGYDMVNGGRKQNVGASFVTLDHWDDRNLRRNNSQAFAEQVNQAGQAHAQANISAYNPPPISGISTTGGLTAYLVAIMDGDTDNLVARLNAVIEQANERPELRNVRTTLNLDIPRYTAYVDRERAKSIGVPIDQIFAAMRATFGRQYINDFNYLGRAWRVYMMAESSYREGPHNFADVFVRAGSGDMIPLNAVVRVDRTTGPDEVHRYNNRPAARLLADPAPGYSSGQAMLALEAIVNDLVSDDQDYQLFWTGASQQERASGNAAGLAFGFAILMVFLLLAAQYERWTLPLAVLTAIPFAVFGAVLATWVTGLQNNIYFQVGLLVLIGLSAKNAILIVEFAVINRKRGMSVVASALTACRQRFRPILMTSLAFILGALPLVFTSGAGAAARQAVGVTVVGGMLIATFVSIFFIPVFYQWIEKRALARSMKKRRRPSSN</sequence>
<feature type="transmembrane region" description="Helical" evidence="9">
    <location>
        <begin position="445"/>
        <end position="467"/>
    </location>
</feature>
<dbReference type="AlphaFoldDB" id="A0A432VRE4"/>
<evidence type="ECO:0000256" key="4">
    <source>
        <dbReference type="ARBA" id="ARBA00022475"/>
    </source>
</evidence>
<feature type="transmembrane region" description="Helical" evidence="9">
    <location>
        <begin position="925"/>
        <end position="950"/>
    </location>
</feature>
<keyword evidence="8 9" id="KW-0472">Membrane</keyword>
<feature type="transmembrane region" description="Helical" evidence="9">
    <location>
        <begin position="369"/>
        <end position="389"/>
    </location>
</feature>
<comment type="similarity">
    <text evidence="2 9">Belongs to the resistance-nodulation-cell division (RND) (TC 2.A.6) family.</text>
</comment>
<feature type="transmembrane region" description="Helical" evidence="9">
    <location>
        <begin position="537"/>
        <end position="557"/>
    </location>
</feature>
<dbReference type="InterPro" id="IPR000731">
    <property type="entry name" value="SSD"/>
</dbReference>
<dbReference type="Gene3D" id="3.30.70.1320">
    <property type="entry name" value="Multidrug efflux transporter AcrB pore domain like"/>
    <property type="match status" value="1"/>
</dbReference>
<gene>
    <name evidence="11" type="ORF">CWE06_09845</name>
</gene>
<dbReference type="GO" id="GO:0042910">
    <property type="term" value="F:xenobiotic transmembrane transporter activity"/>
    <property type="evidence" value="ECO:0007669"/>
    <property type="project" value="TreeGrafter"/>
</dbReference>
<dbReference type="Gene3D" id="3.30.70.1440">
    <property type="entry name" value="Multidrug efflux transporter AcrB pore domain"/>
    <property type="match status" value="1"/>
</dbReference>
<evidence type="ECO:0000256" key="6">
    <source>
        <dbReference type="ARBA" id="ARBA00022692"/>
    </source>
</evidence>
<dbReference type="NCBIfam" id="NF000282">
    <property type="entry name" value="RND_permease_1"/>
    <property type="match status" value="1"/>
</dbReference>
<dbReference type="SUPFAM" id="SSF82866">
    <property type="entry name" value="Multidrug efflux transporter AcrB transmembrane domain"/>
    <property type="match status" value="2"/>
</dbReference>
<evidence type="ECO:0000256" key="8">
    <source>
        <dbReference type="ARBA" id="ARBA00023136"/>
    </source>
</evidence>